<dbReference type="Gene3D" id="2.40.420.20">
    <property type="match status" value="1"/>
</dbReference>
<dbReference type="NCBIfam" id="TIGR01730">
    <property type="entry name" value="RND_mfp"/>
    <property type="match status" value="1"/>
</dbReference>
<proteinExistence type="inferred from homology"/>
<dbReference type="Pfam" id="PF25917">
    <property type="entry name" value="BSH_RND"/>
    <property type="match status" value="1"/>
</dbReference>
<dbReference type="GO" id="GO:0022857">
    <property type="term" value="F:transmembrane transporter activity"/>
    <property type="evidence" value="ECO:0007669"/>
    <property type="project" value="InterPro"/>
</dbReference>
<evidence type="ECO:0000256" key="2">
    <source>
        <dbReference type="ARBA" id="ARBA00009477"/>
    </source>
</evidence>
<dbReference type="Pfam" id="PF25944">
    <property type="entry name" value="Beta-barrel_RND"/>
    <property type="match status" value="1"/>
</dbReference>
<reference evidence="6 7" key="1">
    <citation type="submission" date="2019-05" db="EMBL/GenBank/DDBJ databases">
        <title>Genome sequences of Thalassotalea litorea 1K03283.</title>
        <authorList>
            <person name="Zhang D."/>
        </authorList>
    </citation>
    <scope>NUCLEOTIDE SEQUENCE [LARGE SCALE GENOMIC DNA]</scope>
    <source>
        <strain evidence="6 7">MCCC 1K03283</strain>
    </source>
</reference>
<dbReference type="InterPro" id="IPR058625">
    <property type="entry name" value="MdtA-like_BSH"/>
</dbReference>
<dbReference type="InterPro" id="IPR058627">
    <property type="entry name" value="MdtA-like_C"/>
</dbReference>
<comment type="subcellular location">
    <subcellularLocation>
        <location evidence="1">Cell inner membrane</location>
        <topology evidence="1">Lipid-anchor</topology>
    </subcellularLocation>
</comment>
<dbReference type="Gene3D" id="2.40.30.170">
    <property type="match status" value="1"/>
</dbReference>
<comment type="similarity">
    <text evidence="2">Belongs to the membrane fusion protein (MFP) (TC 8.A.1) family.</text>
</comment>
<feature type="domain" description="Multidrug resistance protein MdtA-like beta-barrel" evidence="4">
    <location>
        <begin position="219"/>
        <end position="286"/>
    </location>
</feature>
<evidence type="ECO:0000259" key="5">
    <source>
        <dbReference type="Pfam" id="PF25967"/>
    </source>
</evidence>
<sequence>MRFCSVAPHILLLASLCLVGCDKKQQETKEAPPPEVGIMEIQAEKLNVSHRYAAKTASLSAVEIYPEVSGRIVERLVVEGQEVKRGDPLFKIDDQPFKAEVGKQNGAVARALAAVELAKTRYDMSVALAEEEVLSKLDTKRVKVEYDEAKAALATANAALQAAQVQLLKTEVVSPIDGIAGITKVKRGDMVDPDLGWMIEIIANDSIEVYSQVGAQKHFDIVSKLKGTKAAQISTIELELPNGDIYEHHGKLDYIGHKVSERSNTVTYRVVFPNPDGALLGGQNVTLIATDRKSTKSIMVPQKAVQEDQIGRYVMALDKDDIAGKRHLTFGPRVGTNWVVEEGLEPGDRIIISGILRAKEGQPVTPVVE</sequence>
<evidence type="ECO:0000313" key="7">
    <source>
        <dbReference type="Proteomes" id="UP000307790"/>
    </source>
</evidence>
<keyword evidence="7" id="KW-1185">Reference proteome</keyword>
<feature type="domain" description="Multidrug resistance protein MdtA-like C-terminal permuted SH3" evidence="5">
    <location>
        <begin position="298"/>
        <end position="355"/>
    </location>
</feature>
<dbReference type="PANTHER" id="PTHR30158">
    <property type="entry name" value="ACRA/E-RELATED COMPONENT OF DRUG EFFLUX TRANSPORTER"/>
    <property type="match status" value="1"/>
</dbReference>
<evidence type="ECO:0000256" key="1">
    <source>
        <dbReference type="ARBA" id="ARBA00004519"/>
    </source>
</evidence>
<dbReference type="OrthoDB" id="9800613at2"/>
<dbReference type="InterPro" id="IPR058626">
    <property type="entry name" value="MdtA-like_b-barrel"/>
</dbReference>
<accession>A0A5R9IC89</accession>
<protein>
    <submittedName>
        <fullName evidence="6">Efflux RND transporter periplasmic adaptor subunit</fullName>
    </submittedName>
</protein>
<gene>
    <name evidence="6" type="ORF">FE810_16355</name>
</gene>
<dbReference type="GO" id="GO:0005886">
    <property type="term" value="C:plasma membrane"/>
    <property type="evidence" value="ECO:0007669"/>
    <property type="project" value="TreeGrafter"/>
</dbReference>
<dbReference type="Proteomes" id="UP000307790">
    <property type="component" value="Unassembled WGS sequence"/>
</dbReference>
<evidence type="ECO:0000259" key="4">
    <source>
        <dbReference type="Pfam" id="PF25944"/>
    </source>
</evidence>
<dbReference type="Pfam" id="PF25967">
    <property type="entry name" value="RND-MFP_C"/>
    <property type="match status" value="1"/>
</dbReference>
<dbReference type="Gene3D" id="2.40.50.100">
    <property type="match status" value="1"/>
</dbReference>
<dbReference type="InterPro" id="IPR006143">
    <property type="entry name" value="RND_pump_MFP"/>
</dbReference>
<organism evidence="6 7">
    <name type="scientific">Thalassotalea litorea</name>
    <dbReference type="NCBI Taxonomy" id="2020715"/>
    <lineage>
        <taxon>Bacteria</taxon>
        <taxon>Pseudomonadati</taxon>
        <taxon>Pseudomonadota</taxon>
        <taxon>Gammaproteobacteria</taxon>
        <taxon>Alteromonadales</taxon>
        <taxon>Colwelliaceae</taxon>
        <taxon>Thalassotalea</taxon>
    </lineage>
</organism>
<evidence type="ECO:0000259" key="3">
    <source>
        <dbReference type="Pfam" id="PF25917"/>
    </source>
</evidence>
<evidence type="ECO:0000313" key="6">
    <source>
        <dbReference type="EMBL" id="TLU59993.1"/>
    </source>
</evidence>
<name>A0A5R9IC89_9GAMM</name>
<dbReference type="AlphaFoldDB" id="A0A5R9IC89"/>
<feature type="domain" description="Multidrug resistance protein MdtA-like barrel-sandwich hybrid" evidence="3">
    <location>
        <begin position="61"/>
        <end position="192"/>
    </location>
</feature>
<dbReference type="SUPFAM" id="SSF111369">
    <property type="entry name" value="HlyD-like secretion proteins"/>
    <property type="match status" value="1"/>
</dbReference>
<dbReference type="EMBL" id="VCBC01000022">
    <property type="protein sequence ID" value="TLU59993.1"/>
    <property type="molecule type" value="Genomic_DNA"/>
</dbReference>
<dbReference type="Gene3D" id="1.10.287.470">
    <property type="entry name" value="Helix hairpin bin"/>
    <property type="match status" value="1"/>
</dbReference>
<dbReference type="GO" id="GO:0046677">
    <property type="term" value="P:response to antibiotic"/>
    <property type="evidence" value="ECO:0007669"/>
    <property type="project" value="TreeGrafter"/>
</dbReference>
<dbReference type="RefSeq" id="WP_138321629.1">
    <property type="nucleotide sequence ID" value="NZ_VCBC01000022.1"/>
</dbReference>
<comment type="caution">
    <text evidence="6">The sequence shown here is derived from an EMBL/GenBank/DDBJ whole genome shotgun (WGS) entry which is preliminary data.</text>
</comment>